<comment type="caution">
    <text evidence="2">The sequence shown here is derived from an EMBL/GenBank/DDBJ whole genome shotgun (WGS) entry which is preliminary data.</text>
</comment>
<protein>
    <submittedName>
        <fullName evidence="2">5-bromo-4-chloroindolyl phosphate hydrolysis family protein</fullName>
    </submittedName>
</protein>
<accession>A0ABV8AW19</accession>
<dbReference type="Pfam" id="PF10112">
    <property type="entry name" value="Halogen_Hydrol"/>
    <property type="match status" value="1"/>
</dbReference>
<organism evidence="2 3">
    <name type="scientific">Bacillus songklensis</name>
    <dbReference type="NCBI Taxonomy" id="1069116"/>
    <lineage>
        <taxon>Bacteria</taxon>
        <taxon>Bacillati</taxon>
        <taxon>Bacillota</taxon>
        <taxon>Bacilli</taxon>
        <taxon>Bacillales</taxon>
        <taxon>Bacillaceae</taxon>
        <taxon>Bacillus</taxon>
    </lineage>
</organism>
<keyword evidence="1" id="KW-1133">Transmembrane helix</keyword>
<dbReference type="Proteomes" id="UP001595752">
    <property type="component" value="Unassembled WGS sequence"/>
</dbReference>
<keyword evidence="3" id="KW-1185">Reference proteome</keyword>
<name>A0ABV8AW19_9BACI</name>
<dbReference type="RefSeq" id="WP_377911379.1">
    <property type="nucleotide sequence ID" value="NZ_JBHRZT010000007.1"/>
</dbReference>
<sequence>MKIIRTLLLLLFSGFVGLVSMPVSVFLLDLPLLTSFFIGIGIPSVTLFFVVIRFLWKRARTVDPYREETAYVKHQVKEARKKLALIGGCRFKVRSVTGWMKISQLYKLAKGIIKIVEDEPARYREVQAFFTQHLPATVTLADRYTFLTKQPVINTELKESLRQTELLMDEMASNYNRLLLSTLSSDVMSLEIEQKMLKQLFQDEKQMMPNSSENVKHKGI</sequence>
<gene>
    <name evidence="2" type="ORF">ACFOU2_00935</name>
</gene>
<proteinExistence type="predicted"/>
<evidence type="ECO:0000313" key="2">
    <source>
        <dbReference type="EMBL" id="MFC3882163.1"/>
    </source>
</evidence>
<evidence type="ECO:0000313" key="3">
    <source>
        <dbReference type="Proteomes" id="UP001595752"/>
    </source>
</evidence>
<keyword evidence="1" id="KW-0812">Transmembrane</keyword>
<evidence type="ECO:0000256" key="1">
    <source>
        <dbReference type="SAM" id="Phobius"/>
    </source>
</evidence>
<dbReference type="InterPro" id="IPR018770">
    <property type="entry name" value="ChloroindolylP_hydrolase"/>
</dbReference>
<dbReference type="EMBL" id="JBHRZT010000007">
    <property type="protein sequence ID" value="MFC3882163.1"/>
    <property type="molecule type" value="Genomic_DNA"/>
</dbReference>
<feature type="transmembrane region" description="Helical" evidence="1">
    <location>
        <begin position="37"/>
        <end position="56"/>
    </location>
</feature>
<keyword evidence="1" id="KW-0472">Membrane</keyword>
<reference evidence="3" key="1">
    <citation type="journal article" date="2019" name="Int. J. Syst. Evol. Microbiol.">
        <title>The Global Catalogue of Microorganisms (GCM) 10K type strain sequencing project: providing services to taxonomists for standard genome sequencing and annotation.</title>
        <authorList>
            <consortium name="The Broad Institute Genomics Platform"/>
            <consortium name="The Broad Institute Genome Sequencing Center for Infectious Disease"/>
            <person name="Wu L."/>
            <person name="Ma J."/>
        </authorList>
    </citation>
    <scope>NUCLEOTIDE SEQUENCE [LARGE SCALE GENOMIC DNA]</scope>
    <source>
        <strain evidence="3">CCUG 61889</strain>
    </source>
</reference>